<keyword evidence="1" id="KW-0812">Transmembrane</keyword>
<dbReference type="InterPro" id="IPR001763">
    <property type="entry name" value="Rhodanese-like_dom"/>
</dbReference>
<dbReference type="Pfam" id="PF01370">
    <property type="entry name" value="Epimerase"/>
    <property type="match status" value="1"/>
</dbReference>
<evidence type="ECO:0000313" key="3">
    <source>
        <dbReference type="EMBL" id="GLC27482.1"/>
    </source>
</evidence>
<feature type="transmembrane region" description="Helical" evidence="1">
    <location>
        <begin position="112"/>
        <end position="130"/>
    </location>
</feature>
<evidence type="ECO:0000313" key="4">
    <source>
        <dbReference type="Proteomes" id="UP001161325"/>
    </source>
</evidence>
<accession>A0AA37QBY8</accession>
<organism evidence="3 4">
    <name type="scientific">Roseisolibacter agri</name>
    <dbReference type="NCBI Taxonomy" id="2014610"/>
    <lineage>
        <taxon>Bacteria</taxon>
        <taxon>Pseudomonadati</taxon>
        <taxon>Gemmatimonadota</taxon>
        <taxon>Gemmatimonadia</taxon>
        <taxon>Gemmatimonadales</taxon>
        <taxon>Gemmatimonadaceae</taxon>
        <taxon>Roseisolibacter</taxon>
    </lineage>
</organism>
<reference evidence="3" key="1">
    <citation type="submission" date="2022-08" db="EMBL/GenBank/DDBJ databases">
        <title>Draft genome sequencing of Roseisolibacter agri AW1220.</title>
        <authorList>
            <person name="Tobiishi Y."/>
            <person name="Tonouchi A."/>
        </authorList>
    </citation>
    <scope>NUCLEOTIDE SEQUENCE</scope>
    <source>
        <strain evidence="3">AW1220</strain>
    </source>
</reference>
<feature type="domain" description="Rhodanese" evidence="2">
    <location>
        <begin position="290"/>
        <end position="335"/>
    </location>
</feature>
<comment type="caution">
    <text evidence="3">The sequence shown here is derived from an EMBL/GenBank/DDBJ whole genome shotgun (WGS) entry which is preliminary data.</text>
</comment>
<feature type="transmembrane region" description="Helical" evidence="1">
    <location>
        <begin position="80"/>
        <end position="100"/>
    </location>
</feature>
<keyword evidence="1" id="KW-1133">Transmembrane helix</keyword>
<feature type="transmembrane region" description="Helical" evidence="1">
    <location>
        <begin position="21"/>
        <end position="38"/>
    </location>
</feature>
<keyword evidence="1" id="KW-0472">Membrane</keyword>
<dbReference type="PANTHER" id="PTHR43245">
    <property type="entry name" value="BIFUNCTIONAL POLYMYXIN RESISTANCE PROTEIN ARNA"/>
    <property type="match status" value="1"/>
</dbReference>
<gene>
    <name evidence="3" type="ORF">rosag_39950</name>
</gene>
<keyword evidence="4" id="KW-1185">Reference proteome</keyword>
<dbReference type="InterPro" id="IPR001509">
    <property type="entry name" value="Epimerase_deHydtase"/>
</dbReference>
<dbReference type="Pfam" id="PF13727">
    <property type="entry name" value="CoA_binding_3"/>
    <property type="match status" value="1"/>
</dbReference>
<dbReference type="EMBL" id="BRXS01000006">
    <property type="protein sequence ID" value="GLC27482.1"/>
    <property type="molecule type" value="Genomic_DNA"/>
</dbReference>
<proteinExistence type="predicted"/>
<evidence type="ECO:0000256" key="1">
    <source>
        <dbReference type="SAM" id="Phobius"/>
    </source>
</evidence>
<dbReference type="Gene3D" id="3.40.50.720">
    <property type="entry name" value="NAD(P)-binding Rossmann-like Domain"/>
    <property type="match status" value="2"/>
</dbReference>
<evidence type="ECO:0000259" key="2">
    <source>
        <dbReference type="PROSITE" id="PS50206"/>
    </source>
</evidence>
<dbReference type="PROSITE" id="PS50206">
    <property type="entry name" value="RHODANESE_3"/>
    <property type="match status" value="1"/>
</dbReference>
<feature type="transmembrane region" description="Helical" evidence="1">
    <location>
        <begin position="50"/>
        <end position="68"/>
    </location>
</feature>
<dbReference type="AlphaFoldDB" id="A0AA37QBY8"/>
<sequence>MPSSPQTPRYPIVAARRTVKSAIDFASGALAVVLAVMLSEPASRPGSEAVLTLALVVGALVAALNGLAGGHRHVWSYTGVREILVFGGTGALTTGVLLAARAGWGLPLATDTVVLVGLLLFMIGLGVRTLRRLQVEQIRKRQRRLLMTVPTQEHRVLVLGADETGMLVARELQHSAPPGVRLIGFLDDDRSKLGNVVCGAPILGRLDELTRIAEDRRIDEVVIASPEAARADVRPLVRRVEESGVRVSAAVGGEVLFGSAQPYRPGDITLAELATLDAQVPAAEPRTAQQRKSVLVTGGAGFIGAHLTRMLLDRGYEVRVLDSFAYGRHGLEDLERHPQLQLIDGDICNLRDVSRAVRGVDGVIALAAIVGDPACSLDPEETLNLNYASTKLLIETCNMYGVGRLVFASSCSVYGASEDGELTERSRLNPVSLYARTRVLSENIIFDRRGEVEPVILRLSTVFGLSPRMRFDLVVNTLTVRAVVDGRIAIFGGDQWRPNVHCRDAARAFLMALEADGRDVSGQVFNVGGSALNHRIADIGTMVADIVGDVEVTMRDDVTDRRNYRVNFDKIERVLGFKPEYSVADGIREVAAAVRAREELRTYQHPLFHNVQALRHRLAGEPMEELLPL</sequence>
<protein>
    <recommendedName>
        <fullName evidence="2">Rhodanese domain-containing protein</fullName>
    </recommendedName>
</protein>
<dbReference type="PANTHER" id="PTHR43245:SF23">
    <property type="entry name" value="NAD(P)-BINDING DOMAIN-CONTAINING PROTEIN"/>
    <property type="match status" value="1"/>
</dbReference>
<dbReference type="RefSeq" id="WP_284351921.1">
    <property type="nucleotide sequence ID" value="NZ_BRXS01000006.1"/>
</dbReference>
<name>A0AA37QBY8_9BACT</name>
<dbReference type="Proteomes" id="UP001161325">
    <property type="component" value="Unassembled WGS sequence"/>
</dbReference>
<dbReference type="InterPro" id="IPR036291">
    <property type="entry name" value="NAD(P)-bd_dom_sf"/>
</dbReference>
<dbReference type="InterPro" id="IPR050177">
    <property type="entry name" value="Lipid_A_modif_metabolic_enz"/>
</dbReference>
<dbReference type="SUPFAM" id="SSF51735">
    <property type="entry name" value="NAD(P)-binding Rossmann-fold domains"/>
    <property type="match status" value="2"/>
</dbReference>